<name>A0A4Q9HN75_STRKA</name>
<feature type="binding site" evidence="5 6">
    <location>
        <position position="238"/>
    </location>
    <ligand>
        <name>substrate</name>
    </ligand>
</feature>
<feature type="binding site" evidence="7">
    <location>
        <position position="406"/>
    </location>
    <ligand>
        <name>NAD(+)</name>
        <dbReference type="ChEBI" id="CHEBI:57540"/>
    </ligand>
</feature>
<dbReference type="InterPro" id="IPR020082">
    <property type="entry name" value="S-Ado-L-homoCys_hydrolase_CS"/>
</dbReference>
<dbReference type="HAMAP" id="MF_00563">
    <property type="entry name" value="AdoHcyase"/>
    <property type="match status" value="1"/>
</dbReference>
<evidence type="ECO:0000256" key="9">
    <source>
        <dbReference type="RuleBase" id="RU004166"/>
    </source>
</evidence>
<evidence type="ECO:0000313" key="12">
    <source>
        <dbReference type="Proteomes" id="UP000292452"/>
    </source>
</evidence>
<dbReference type="PIRSF" id="PIRSF001109">
    <property type="entry name" value="Ad_hcy_hydrolase"/>
    <property type="match status" value="1"/>
</dbReference>
<dbReference type="GO" id="GO:0071269">
    <property type="term" value="P:L-homocysteine biosynthetic process"/>
    <property type="evidence" value="ECO:0007669"/>
    <property type="project" value="UniProtKB-UniRule"/>
</dbReference>
<dbReference type="GO" id="GO:0033353">
    <property type="term" value="P:S-adenosylmethionine cycle"/>
    <property type="evidence" value="ECO:0007669"/>
    <property type="project" value="TreeGrafter"/>
</dbReference>
<dbReference type="GO" id="GO:0005829">
    <property type="term" value="C:cytosol"/>
    <property type="evidence" value="ECO:0007669"/>
    <property type="project" value="TreeGrafter"/>
</dbReference>
<feature type="binding site" evidence="5 7">
    <location>
        <begin position="209"/>
        <end position="211"/>
    </location>
    <ligand>
        <name>NAD(+)</name>
        <dbReference type="ChEBI" id="CHEBI:57540"/>
    </ligand>
</feature>
<dbReference type="Proteomes" id="UP000292452">
    <property type="component" value="Unassembled WGS sequence"/>
</dbReference>
<dbReference type="EMBL" id="SIXH01000359">
    <property type="protein sequence ID" value="TBO56294.1"/>
    <property type="molecule type" value="Genomic_DNA"/>
</dbReference>
<evidence type="ECO:0000256" key="6">
    <source>
        <dbReference type="PIRSR" id="PIRSR001109-1"/>
    </source>
</evidence>
<sequence>MTSVPTGQDFKVADLSLAAFGRKEITLAEHEMPGLMSIRKEYADAQPLAGARVTGSLHMTVQTAVLIETLVALGAEVRWASCNIFSTQDHAAAAIAVGPNGTPDNPQGVPVFAWKGESLEEYWWCTEQALTWPGSPTGGPNMILDDGGDATLLVHKGVEYEKAGKVPAIETAESDEHRAILELLHRTVDGTSQKWTRLASEIRGVTEETTTGVHRLYEMQRDGDLLFPAINVNDAVTKSKFDNKYGCRHSLIDGINRATDVLIGGKTAVVCGYGDVGKGCAESLRGQGARVIVTEVDPICALQAAMDGYQVTTLEDVVETADIFITTTGNKDIILASDMARMKHQAIVGNIGHFDNEIDMAGLAKLDGIVKDEVKPQVHTWTHPDGKVLIVLSEGRLLNLGNATGHPSFVMSNSFADQTLAQIELFTKPDEYPTDVYVLPKHLDEKVARLHLDALGVKLTELRPEQAAYIGVEVTGPYKPDHYRY</sequence>
<keyword evidence="12" id="KW-1185">Reference proteome</keyword>
<organism evidence="11 12">
    <name type="scientific">Streptomyces kasugaensis</name>
    <dbReference type="NCBI Taxonomy" id="1946"/>
    <lineage>
        <taxon>Bacteria</taxon>
        <taxon>Bacillati</taxon>
        <taxon>Actinomycetota</taxon>
        <taxon>Actinomycetes</taxon>
        <taxon>Kitasatosporales</taxon>
        <taxon>Streptomycetaceae</taxon>
        <taxon>Streptomyces</taxon>
    </lineage>
</organism>
<evidence type="ECO:0000256" key="2">
    <source>
        <dbReference type="ARBA" id="ARBA00022563"/>
    </source>
</evidence>
<dbReference type="PROSITE" id="PS00738">
    <property type="entry name" value="ADOHCYASE_1"/>
    <property type="match status" value="1"/>
</dbReference>
<gene>
    <name evidence="5" type="primary">ahcY</name>
    <name evidence="11" type="ORF">EYS09_28700</name>
</gene>
<reference evidence="11 12" key="1">
    <citation type="submission" date="2019-02" db="EMBL/GenBank/DDBJ databases">
        <title>Draft Genome Sequence of Streptomyces sp. AM-2504, identified by 16S rRNA comparative analysis as a Streptomyces Kasugaensis strain.</title>
        <authorList>
            <person name="Napolioni V."/>
            <person name="Giuliodori A.M."/>
            <person name="Spurio R."/>
            <person name="Fabbretti A."/>
        </authorList>
    </citation>
    <scope>NUCLEOTIDE SEQUENCE [LARGE SCALE GENOMIC DNA]</scope>
    <source>
        <strain evidence="11 12">AM-2504</strain>
    </source>
</reference>
<dbReference type="SMART" id="SM00997">
    <property type="entry name" value="AdoHcyase_NAD"/>
    <property type="match status" value="1"/>
</dbReference>
<evidence type="ECO:0000256" key="1">
    <source>
        <dbReference type="ARBA" id="ARBA00007122"/>
    </source>
</evidence>
<dbReference type="EC" id="3.13.2.1" evidence="5"/>
<dbReference type="CDD" id="cd00401">
    <property type="entry name" value="SAHH"/>
    <property type="match status" value="1"/>
</dbReference>
<feature type="binding site" evidence="7">
    <location>
        <begin position="274"/>
        <end position="279"/>
    </location>
    <ligand>
        <name>NAD(+)</name>
        <dbReference type="ChEBI" id="CHEBI:57540"/>
    </ligand>
</feature>
<evidence type="ECO:0000256" key="8">
    <source>
        <dbReference type="RuleBase" id="RU000548"/>
    </source>
</evidence>
<keyword evidence="2 5" id="KW-0554">One-carbon metabolism</keyword>
<evidence type="ECO:0000256" key="7">
    <source>
        <dbReference type="PIRSR" id="PIRSR001109-2"/>
    </source>
</evidence>
<feature type="binding site" evidence="5 6">
    <location>
        <position position="208"/>
    </location>
    <ligand>
        <name>substrate</name>
    </ligand>
</feature>
<dbReference type="SUPFAM" id="SSF51735">
    <property type="entry name" value="NAD(P)-binding Rossmann-fold domains"/>
    <property type="match status" value="1"/>
</dbReference>
<keyword evidence="3 5" id="KW-0378">Hydrolase</keyword>
<feature type="binding site" evidence="5 6">
    <location>
        <position position="146"/>
    </location>
    <ligand>
        <name>substrate</name>
    </ligand>
</feature>
<dbReference type="InterPro" id="IPR000043">
    <property type="entry name" value="Adenosylhomocysteinase-like"/>
</dbReference>
<dbReference type="AlphaFoldDB" id="A0A4Q9HN75"/>
<dbReference type="PANTHER" id="PTHR23420">
    <property type="entry name" value="ADENOSYLHOMOCYSTEINASE"/>
    <property type="match status" value="1"/>
</dbReference>
<dbReference type="UniPathway" id="UPA00314">
    <property type="reaction ID" value="UER00076"/>
</dbReference>
<feature type="binding site" evidence="5">
    <location>
        <position position="243"/>
    </location>
    <ligand>
        <name>NAD(+)</name>
        <dbReference type="ChEBI" id="CHEBI:57540"/>
    </ligand>
</feature>
<comment type="cofactor">
    <cofactor evidence="5 7 8">
        <name>NAD(+)</name>
        <dbReference type="ChEBI" id="CHEBI:57540"/>
    </cofactor>
    <text evidence="5 7 8">Binds 1 NAD(+) per subunit.</text>
</comment>
<comment type="caution">
    <text evidence="11">The sequence shown here is derived from an EMBL/GenBank/DDBJ whole genome shotgun (WGS) entry which is preliminary data.</text>
</comment>
<proteinExistence type="inferred from homology"/>
<feature type="binding site" evidence="5">
    <location>
        <begin position="272"/>
        <end position="277"/>
    </location>
    <ligand>
        <name>NAD(+)</name>
        <dbReference type="ChEBI" id="CHEBI:57540"/>
    </ligand>
</feature>
<dbReference type="SMART" id="SM00996">
    <property type="entry name" value="AdoHcyase"/>
    <property type="match status" value="1"/>
</dbReference>
<dbReference type="NCBIfam" id="TIGR00936">
    <property type="entry name" value="ahcY"/>
    <property type="match status" value="1"/>
</dbReference>
<comment type="subcellular location">
    <subcellularLocation>
        <location evidence="5">Cytoplasm</location>
    </subcellularLocation>
</comment>
<feature type="domain" description="S-adenosyl-L-homocysteine hydrolase NAD binding" evidence="10">
    <location>
        <begin position="243"/>
        <end position="405"/>
    </location>
</feature>
<dbReference type="Gene3D" id="3.40.50.1480">
    <property type="entry name" value="Adenosylhomocysteinase-like"/>
    <property type="match status" value="1"/>
</dbReference>
<dbReference type="NCBIfam" id="NF004005">
    <property type="entry name" value="PRK05476.2-3"/>
    <property type="match status" value="1"/>
</dbReference>
<feature type="binding site" evidence="5 7">
    <location>
        <position position="399"/>
    </location>
    <ligand>
        <name>NAD(+)</name>
        <dbReference type="ChEBI" id="CHEBI:57540"/>
    </ligand>
</feature>
<comment type="function">
    <text evidence="5">May play a key role in the regulation of the intracellular concentration of adenosylhomocysteine.</text>
</comment>
<evidence type="ECO:0000313" key="11">
    <source>
        <dbReference type="EMBL" id="TBO56294.1"/>
    </source>
</evidence>
<dbReference type="PANTHER" id="PTHR23420:SF0">
    <property type="entry name" value="ADENOSYLHOMOCYSTEINASE"/>
    <property type="match status" value="1"/>
</dbReference>
<feature type="binding site" evidence="5 6">
    <location>
        <position position="60"/>
    </location>
    <ligand>
        <name>substrate</name>
    </ligand>
</feature>
<evidence type="ECO:0000259" key="10">
    <source>
        <dbReference type="SMART" id="SM00997"/>
    </source>
</evidence>
<dbReference type="RefSeq" id="WP_052861031.1">
    <property type="nucleotide sequence ID" value="NZ_SIXH01000359.1"/>
</dbReference>
<comment type="catalytic activity">
    <reaction evidence="5 8">
        <text>S-adenosyl-L-homocysteine + H2O = L-homocysteine + adenosine</text>
        <dbReference type="Rhea" id="RHEA:21708"/>
        <dbReference type="ChEBI" id="CHEBI:15377"/>
        <dbReference type="ChEBI" id="CHEBI:16335"/>
        <dbReference type="ChEBI" id="CHEBI:57856"/>
        <dbReference type="ChEBI" id="CHEBI:58199"/>
        <dbReference type="EC" id="3.13.2.1"/>
    </reaction>
</comment>
<dbReference type="Gene3D" id="3.40.50.720">
    <property type="entry name" value="NAD(P)-binding Rossmann-like Domain"/>
    <property type="match status" value="1"/>
</dbReference>
<comment type="similarity">
    <text evidence="1 5 9">Belongs to the adenosylhomocysteinase family.</text>
</comment>
<keyword evidence="4 5" id="KW-0520">NAD</keyword>
<dbReference type="InterPro" id="IPR015878">
    <property type="entry name" value="Ado_hCys_hydrolase_NAD-bd"/>
</dbReference>
<dbReference type="PROSITE" id="PS00739">
    <property type="entry name" value="ADOHCYASE_2"/>
    <property type="match status" value="1"/>
</dbReference>
<dbReference type="GO" id="GO:0006730">
    <property type="term" value="P:one-carbon metabolic process"/>
    <property type="evidence" value="ECO:0007669"/>
    <property type="project" value="UniProtKB-UniRule"/>
</dbReference>
<feature type="binding site" evidence="5">
    <location>
        <position position="330"/>
    </location>
    <ligand>
        <name>NAD(+)</name>
        <dbReference type="ChEBI" id="CHEBI:57540"/>
    </ligand>
</feature>
<feature type="binding site" evidence="5 7">
    <location>
        <begin position="351"/>
        <end position="353"/>
    </location>
    <ligand>
        <name>NAD(+)</name>
        <dbReference type="ChEBI" id="CHEBI:57540"/>
    </ligand>
</feature>
<keyword evidence="5" id="KW-0963">Cytoplasm</keyword>
<feature type="binding site" evidence="5 7">
    <location>
        <position position="295"/>
    </location>
    <ligand>
        <name>NAD(+)</name>
        <dbReference type="ChEBI" id="CHEBI:57540"/>
    </ligand>
</feature>
<dbReference type="SUPFAM" id="SSF52283">
    <property type="entry name" value="Formate/glycerate dehydrogenase catalytic domain-like"/>
    <property type="match status" value="1"/>
</dbReference>
<feature type="binding site" evidence="5 6">
    <location>
        <position position="242"/>
    </location>
    <ligand>
        <name>substrate</name>
    </ligand>
</feature>
<comment type="pathway">
    <text evidence="5 8">Amino-acid biosynthesis; L-homocysteine biosynthesis; L-homocysteine from S-adenosyl-L-homocysteine: step 1/1.</text>
</comment>
<protein>
    <recommendedName>
        <fullName evidence="5">Adenosylhomocysteinase</fullName>
        <ecNumber evidence="5">3.13.2.1</ecNumber>
    </recommendedName>
    <alternativeName>
        <fullName evidence="5">S-adenosyl-L-homocysteine hydrolase</fullName>
        <shortName evidence="5">AdoHcyase</shortName>
    </alternativeName>
</protein>
<dbReference type="FunFam" id="3.40.50.720:FF:000004">
    <property type="entry name" value="Adenosylhomocysteinase"/>
    <property type="match status" value="1"/>
</dbReference>
<dbReference type="InterPro" id="IPR036291">
    <property type="entry name" value="NAD(P)-bd_dom_sf"/>
</dbReference>
<dbReference type="InterPro" id="IPR042172">
    <property type="entry name" value="Adenosylhomocyst_ase-like_sf"/>
</dbReference>
<dbReference type="Pfam" id="PF05221">
    <property type="entry name" value="AdoHcyase"/>
    <property type="match status" value="1"/>
</dbReference>
<dbReference type="GeneID" id="97378192"/>
<evidence type="ECO:0000256" key="4">
    <source>
        <dbReference type="ARBA" id="ARBA00023027"/>
    </source>
</evidence>
<accession>A0A4Q9HN75</accession>
<dbReference type="Pfam" id="PF00670">
    <property type="entry name" value="AdoHcyase_NAD"/>
    <property type="match status" value="1"/>
</dbReference>
<dbReference type="GO" id="GO:0004013">
    <property type="term" value="F:adenosylhomocysteinase activity"/>
    <property type="evidence" value="ECO:0007669"/>
    <property type="project" value="UniProtKB-UniRule"/>
</dbReference>
<evidence type="ECO:0000256" key="3">
    <source>
        <dbReference type="ARBA" id="ARBA00022801"/>
    </source>
</evidence>
<evidence type="ECO:0000256" key="5">
    <source>
        <dbReference type="HAMAP-Rule" id="MF_00563"/>
    </source>
</evidence>